<sequence>MNPLDTGPIVTCTLEPDAQPTAEQIAELAALEDRPIDYSDIPETPPDALWMRLGPGGHFLGRLMAEARERELAGGPFDHIERLLPALIARVAAMEDNCINLSDMPEMAPYALTLITGDGPSLEALMPEARELAFATA</sequence>
<dbReference type="KEGG" id="lrz:BJI69_01345"/>
<dbReference type="EMBL" id="CP017480">
    <property type="protein sequence ID" value="APG02684.1"/>
    <property type="molecule type" value="Genomic_DNA"/>
</dbReference>
<evidence type="ECO:0000313" key="1">
    <source>
        <dbReference type="EMBL" id="APG02684.1"/>
    </source>
</evidence>
<dbReference type="Proteomes" id="UP000182987">
    <property type="component" value="Chromosome"/>
</dbReference>
<proteinExistence type="predicted"/>
<evidence type="ECO:0000313" key="2">
    <source>
        <dbReference type="Proteomes" id="UP000182987"/>
    </source>
</evidence>
<keyword evidence="2" id="KW-1185">Reference proteome</keyword>
<organism evidence="1 2">
    <name type="scientific">Luteibacter rhizovicinus DSM 16549</name>
    <dbReference type="NCBI Taxonomy" id="1440763"/>
    <lineage>
        <taxon>Bacteria</taxon>
        <taxon>Pseudomonadati</taxon>
        <taxon>Pseudomonadota</taxon>
        <taxon>Gammaproteobacteria</taxon>
        <taxon>Lysobacterales</taxon>
        <taxon>Rhodanobacteraceae</taxon>
        <taxon>Luteibacter</taxon>
    </lineage>
</organism>
<dbReference type="OrthoDB" id="9796641at2"/>
<accession>A0A1L3ENT3</accession>
<dbReference type="RefSeq" id="WP_046966478.1">
    <property type="nucleotide sequence ID" value="NZ_CP017480.1"/>
</dbReference>
<dbReference type="AlphaFoldDB" id="A0A1L3ENT3"/>
<reference evidence="2" key="1">
    <citation type="submission" date="2016-09" db="EMBL/GenBank/DDBJ databases">
        <authorList>
            <person name="Lysoe E."/>
        </authorList>
    </citation>
    <scope>NUCLEOTIDE SEQUENCE [LARGE SCALE GENOMIC DNA]</scope>
    <source>
        <strain evidence="2">LJ96T</strain>
    </source>
</reference>
<gene>
    <name evidence="1" type="ORF">BJI69_01345</name>
</gene>
<name>A0A1L3ENT3_9GAMM</name>
<protein>
    <submittedName>
        <fullName evidence="1">Uncharacterized protein</fullName>
    </submittedName>
</protein>